<dbReference type="InterPro" id="IPR000551">
    <property type="entry name" value="MerR-type_HTH_dom"/>
</dbReference>
<dbReference type="EMBL" id="CP036271">
    <property type="protein sequence ID" value="QDT55818.1"/>
    <property type="molecule type" value="Genomic_DNA"/>
</dbReference>
<dbReference type="Gene3D" id="1.10.1660.10">
    <property type="match status" value="1"/>
</dbReference>
<dbReference type="InterPro" id="IPR047057">
    <property type="entry name" value="MerR_fam"/>
</dbReference>
<dbReference type="PANTHER" id="PTHR30204">
    <property type="entry name" value="REDOX-CYCLING DRUG-SENSING TRANSCRIPTIONAL ACTIVATOR SOXR"/>
    <property type="match status" value="1"/>
</dbReference>
<evidence type="ECO:0000313" key="6">
    <source>
        <dbReference type="EMBL" id="QDT55818.1"/>
    </source>
</evidence>
<dbReference type="GO" id="GO:0003700">
    <property type="term" value="F:DNA-binding transcription factor activity"/>
    <property type="evidence" value="ECO:0007669"/>
    <property type="project" value="InterPro"/>
</dbReference>
<name>A0A517SI69_9PLAN</name>
<dbReference type="FunCoup" id="A0A517SI69">
    <property type="interactions" value="63"/>
</dbReference>
<feature type="domain" description="HTH merR-type" evidence="5">
    <location>
        <begin position="15"/>
        <end position="84"/>
    </location>
</feature>
<dbReference type="Proteomes" id="UP000315700">
    <property type="component" value="Chromosome"/>
</dbReference>
<feature type="coiled-coil region" evidence="4">
    <location>
        <begin position="96"/>
        <end position="123"/>
    </location>
</feature>
<evidence type="ECO:0000256" key="4">
    <source>
        <dbReference type="SAM" id="Coils"/>
    </source>
</evidence>
<evidence type="ECO:0000259" key="5">
    <source>
        <dbReference type="PROSITE" id="PS50937"/>
    </source>
</evidence>
<keyword evidence="1" id="KW-0805">Transcription regulation</keyword>
<dbReference type="SUPFAM" id="SSF46955">
    <property type="entry name" value="Putative DNA-binding domain"/>
    <property type="match status" value="1"/>
</dbReference>
<evidence type="ECO:0000256" key="3">
    <source>
        <dbReference type="ARBA" id="ARBA00023163"/>
    </source>
</evidence>
<keyword evidence="4" id="KW-0175">Coiled coil</keyword>
<keyword evidence="2" id="KW-0238">DNA-binding</keyword>
<dbReference type="PRINTS" id="PR00040">
    <property type="entry name" value="HTHMERR"/>
</dbReference>
<proteinExistence type="predicted"/>
<dbReference type="PROSITE" id="PS50937">
    <property type="entry name" value="HTH_MERR_2"/>
    <property type="match status" value="1"/>
</dbReference>
<dbReference type="Pfam" id="PF09278">
    <property type="entry name" value="MerR-DNA-bind"/>
    <property type="match status" value="1"/>
</dbReference>
<dbReference type="InParanoid" id="A0A517SI69"/>
<accession>A0A517SI69</accession>
<evidence type="ECO:0000256" key="2">
    <source>
        <dbReference type="ARBA" id="ARBA00023125"/>
    </source>
</evidence>
<dbReference type="PANTHER" id="PTHR30204:SF94">
    <property type="entry name" value="HEAVY METAL-DEPENDENT TRANSCRIPTIONAL REGULATOR HI_0293-RELATED"/>
    <property type="match status" value="1"/>
</dbReference>
<evidence type="ECO:0000313" key="7">
    <source>
        <dbReference type="Proteomes" id="UP000315700"/>
    </source>
</evidence>
<keyword evidence="7" id="KW-1185">Reference proteome</keyword>
<dbReference type="OrthoDB" id="9791488at2"/>
<reference evidence="6 7" key="1">
    <citation type="submission" date="2019-02" db="EMBL/GenBank/DDBJ databases">
        <title>Deep-cultivation of Planctomycetes and their phenomic and genomic characterization uncovers novel biology.</title>
        <authorList>
            <person name="Wiegand S."/>
            <person name="Jogler M."/>
            <person name="Boedeker C."/>
            <person name="Pinto D."/>
            <person name="Vollmers J."/>
            <person name="Rivas-Marin E."/>
            <person name="Kohn T."/>
            <person name="Peeters S.H."/>
            <person name="Heuer A."/>
            <person name="Rast P."/>
            <person name="Oberbeckmann S."/>
            <person name="Bunk B."/>
            <person name="Jeske O."/>
            <person name="Meyerdierks A."/>
            <person name="Storesund J.E."/>
            <person name="Kallscheuer N."/>
            <person name="Luecker S."/>
            <person name="Lage O.M."/>
            <person name="Pohl T."/>
            <person name="Merkel B.J."/>
            <person name="Hornburger P."/>
            <person name="Mueller R.-W."/>
            <person name="Bruemmer F."/>
            <person name="Labrenz M."/>
            <person name="Spormann A.M."/>
            <person name="Op den Camp H."/>
            <person name="Overmann J."/>
            <person name="Amann R."/>
            <person name="Jetten M.S.M."/>
            <person name="Mascher T."/>
            <person name="Medema M.H."/>
            <person name="Devos D.P."/>
            <person name="Kaster A.-K."/>
            <person name="Ovreas L."/>
            <person name="Rohde M."/>
            <person name="Galperin M.Y."/>
            <person name="Jogler C."/>
        </authorList>
    </citation>
    <scope>NUCLEOTIDE SEQUENCE [LARGE SCALE GENOMIC DNA]</scope>
    <source>
        <strain evidence="6 7">Pan44</strain>
    </source>
</reference>
<dbReference type="AlphaFoldDB" id="A0A517SI69"/>
<dbReference type="KEGG" id="ccos:Pan44_38660"/>
<dbReference type="RefSeq" id="WP_145032170.1">
    <property type="nucleotide sequence ID" value="NZ_CP036271.1"/>
</dbReference>
<keyword evidence="3" id="KW-0804">Transcription</keyword>
<evidence type="ECO:0000256" key="1">
    <source>
        <dbReference type="ARBA" id="ARBA00023015"/>
    </source>
</evidence>
<dbReference type="GO" id="GO:0003677">
    <property type="term" value="F:DNA binding"/>
    <property type="evidence" value="ECO:0007669"/>
    <property type="project" value="UniProtKB-KW"/>
</dbReference>
<gene>
    <name evidence="6" type="primary">merR1_2</name>
    <name evidence="6" type="ORF">Pan44_38660</name>
</gene>
<organism evidence="6 7">
    <name type="scientific">Caulifigura coniformis</name>
    <dbReference type="NCBI Taxonomy" id="2527983"/>
    <lineage>
        <taxon>Bacteria</taxon>
        <taxon>Pseudomonadati</taxon>
        <taxon>Planctomycetota</taxon>
        <taxon>Planctomycetia</taxon>
        <taxon>Planctomycetales</taxon>
        <taxon>Planctomycetaceae</taxon>
        <taxon>Caulifigura</taxon>
    </lineage>
</organism>
<dbReference type="InterPro" id="IPR015358">
    <property type="entry name" value="Tscrpt_reg_MerR_DNA-bd"/>
</dbReference>
<dbReference type="SMART" id="SM00422">
    <property type="entry name" value="HTH_MERR"/>
    <property type="match status" value="1"/>
</dbReference>
<protein>
    <submittedName>
        <fullName evidence="6">Mercuric resistance operon regulatory protein</fullName>
    </submittedName>
</protein>
<sequence length="157" mass="17263">MNASARTAAGPAPQTLTIGRVAKAAGLGVETIRFYEREGLLPAPSRRRSGYRSYDPGVVVRLQFIRRAKDLGFTLGEIKSLLDLRQDPSATAADVKRQARLKIDDVERRIRSLQEIRDALLHLVTQCRGQGPLSECPIVDAMEHGLRTACDTKGPMP</sequence>
<dbReference type="InterPro" id="IPR009061">
    <property type="entry name" value="DNA-bd_dom_put_sf"/>
</dbReference>
<dbReference type="Pfam" id="PF00376">
    <property type="entry name" value="MerR"/>
    <property type="match status" value="1"/>
</dbReference>